<comment type="caution">
    <text evidence="7">The sequence shown here is derived from an EMBL/GenBank/DDBJ whole genome shotgun (WGS) entry which is preliminary data.</text>
</comment>
<evidence type="ECO:0000256" key="3">
    <source>
        <dbReference type="PROSITE-ProRule" id="PRU00124"/>
    </source>
</evidence>
<feature type="region of interest" description="Disordered" evidence="4">
    <location>
        <begin position="595"/>
        <end position="751"/>
    </location>
</feature>
<dbReference type="InterPro" id="IPR000859">
    <property type="entry name" value="CUB_dom"/>
</dbReference>
<dbReference type="InterPro" id="IPR002172">
    <property type="entry name" value="LDrepeatLR_classA_rpt"/>
</dbReference>
<feature type="transmembrane region" description="Helical" evidence="5">
    <location>
        <begin position="483"/>
        <end position="503"/>
    </location>
</feature>
<evidence type="ECO:0000256" key="5">
    <source>
        <dbReference type="SAM" id="Phobius"/>
    </source>
</evidence>
<dbReference type="OrthoDB" id="63267at2759"/>
<dbReference type="InterPro" id="IPR023415">
    <property type="entry name" value="LDLR_class-A_CS"/>
</dbReference>
<dbReference type="SMART" id="SM00192">
    <property type="entry name" value="LDLa"/>
    <property type="match status" value="1"/>
</dbReference>
<reference evidence="7 8" key="1">
    <citation type="submission" date="2020-04" db="EMBL/GenBank/DDBJ databases">
        <authorList>
            <person name="Wallbank WR R."/>
            <person name="Pardo Diaz C."/>
            <person name="Kozak K."/>
            <person name="Martin S."/>
            <person name="Jiggins C."/>
            <person name="Moest M."/>
            <person name="Warren A I."/>
            <person name="Byers J.R.P. K."/>
            <person name="Montejo-Kovacevich G."/>
            <person name="Yen C E."/>
        </authorList>
    </citation>
    <scope>NUCLEOTIDE SEQUENCE [LARGE SCALE GENOMIC DNA]</scope>
</reference>
<dbReference type="InterPro" id="IPR035914">
    <property type="entry name" value="Sperma_CUB_dom_sf"/>
</dbReference>
<keyword evidence="5" id="KW-0472">Membrane</keyword>
<feature type="domain" description="CUB" evidence="6">
    <location>
        <begin position="168"/>
        <end position="284"/>
    </location>
</feature>
<proteinExistence type="predicted"/>
<feature type="compositionally biased region" description="Polar residues" evidence="4">
    <location>
        <begin position="657"/>
        <end position="667"/>
    </location>
</feature>
<sequence>MTIEKLSRIKMIKTKKKNVEHEYESYILEEYNTHIPNSHKLFPVNSLTEQICNKLNGICSICGIIASEQAADHDSSNIMGLPKFDVTMGSQSTTPFSKDYLEYNDISDEKTFNTNRNFFENDKINVDDINKHTINTRKFKTKKIKSLKKDGEENAKSRVIREIKDPGCDSFKLESGLITHPHNILSPNKHYYNNSNCVTVIDAGVGNVVKMTFIDMFRIENHPECIYDYLEIRDGFYGFAKLLGKVCGQAFPKQITTSGPYAWLKFHSDDTIEYEGFKISIEFKAEAHSHKIPAACHKTFTNDMKGVIEKGKNFSGIDPECVSGSEDQPLDVLWTIITEEENKIYLNFTTYDLYKPNECEDNVIQVFGSVIELDSKLAQYCGSVANSVTTKDPDGNIMHVRFYASQLSKVKSLIKASFNPFRMVNQAIEGAKCRDETEFDCEDNTCIPKLLACDDEAQCRLKADEEPSRCKTVHKSAIEETHILVILIIFSLILSSMSFVFIFKCVRKLYQDHKIIKEHLRQSTEDRLDAIDGSRLTLDPHKLQMDSEPRASLERENLTNEMYKKKRSFSKHKQPSIESDYIIETQIDFEEETWRREVDSMPTEVEDIRIERNGRTRRSDLSKKEESMRHKTKESDENRERKEIRDVSVGAPDTKESGCQTRESLFQTDPPPSSDGSGTNSRGFSTFGYSGATIARPSPPASTKTSEITIELLKQIPPQESKPQKKLDRRPISTETTRSAPDVIIVSKPIR</sequence>
<name>A0A8S0ZEC8_ARCPL</name>
<dbReference type="Proteomes" id="UP000494256">
    <property type="component" value="Unassembled WGS sequence"/>
</dbReference>
<feature type="compositionally biased region" description="Basic and acidic residues" evidence="4">
    <location>
        <begin position="606"/>
        <end position="646"/>
    </location>
</feature>
<dbReference type="Gene3D" id="2.40.128.620">
    <property type="match status" value="1"/>
</dbReference>
<organism evidence="7 8">
    <name type="scientific">Arctia plantaginis</name>
    <name type="common">Wood tiger moth</name>
    <name type="synonym">Phalaena plantaginis</name>
    <dbReference type="NCBI Taxonomy" id="874455"/>
    <lineage>
        <taxon>Eukaryota</taxon>
        <taxon>Metazoa</taxon>
        <taxon>Ecdysozoa</taxon>
        <taxon>Arthropoda</taxon>
        <taxon>Hexapoda</taxon>
        <taxon>Insecta</taxon>
        <taxon>Pterygota</taxon>
        <taxon>Neoptera</taxon>
        <taxon>Endopterygota</taxon>
        <taxon>Lepidoptera</taxon>
        <taxon>Glossata</taxon>
        <taxon>Ditrysia</taxon>
        <taxon>Noctuoidea</taxon>
        <taxon>Erebidae</taxon>
        <taxon>Arctiinae</taxon>
        <taxon>Arctia</taxon>
    </lineage>
</organism>
<dbReference type="PROSITE" id="PS50068">
    <property type="entry name" value="LDLRA_2"/>
    <property type="match status" value="1"/>
</dbReference>
<protein>
    <recommendedName>
        <fullName evidence="6">CUB domain-containing protein</fullName>
    </recommendedName>
</protein>
<dbReference type="Pfam" id="PF00431">
    <property type="entry name" value="CUB"/>
    <property type="match status" value="2"/>
</dbReference>
<feature type="domain" description="CUB" evidence="6">
    <location>
        <begin position="296"/>
        <end position="428"/>
    </location>
</feature>
<dbReference type="PROSITE" id="PS01180">
    <property type="entry name" value="CUB"/>
    <property type="match status" value="2"/>
</dbReference>
<dbReference type="FunFam" id="2.60.120.290:FF:000005">
    <property type="entry name" value="Procollagen C-endopeptidase enhancer 1"/>
    <property type="match status" value="1"/>
</dbReference>
<dbReference type="PROSITE" id="PS01209">
    <property type="entry name" value="LDLRA_1"/>
    <property type="match status" value="1"/>
</dbReference>
<dbReference type="SUPFAM" id="SSF49854">
    <property type="entry name" value="Spermadhesin, CUB domain"/>
    <property type="match status" value="2"/>
</dbReference>
<dbReference type="Gene3D" id="2.60.120.290">
    <property type="entry name" value="Spermadhesin, CUB domain"/>
    <property type="match status" value="2"/>
</dbReference>
<evidence type="ECO:0000313" key="8">
    <source>
        <dbReference type="Proteomes" id="UP000494256"/>
    </source>
</evidence>
<comment type="caution">
    <text evidence="3">Lacks conserved residue(s) required for the propagation of feature annotation.</text>
</comment>
<dbReference type="CDD" id="cd00041">
    <property type="entry name" value="CUB"/>
    <property type="match status" value="1"/>
</dbReference>
<evidence type="ECO:0000259" key="6">
    <source>
        <dbReference type="PROSITE" id="PS01180"/>
    </source>
</evidence>
<feature type="disulfide bond" evidence="3">
    <location>
        <begin position="441"/>
        <end position="459"/>
    </location>
</feature>
<dbReference type="CDD" id="cd00112">
    <property type="entry name" value="LDLa"/>
    <property type="match status" value="1"/>
</dbReference>
<keyword evidence="5" id="KW-1133">Transmembrane helix</keyword>
<keyword evidence="5" id="KW-0812">Transmembrane</keyword>
<dbReference type="PANTHER" id="PTHR24251">
    <property type="entry name" value="OVOCHYMASE-RELATED"/>
    <property type="match status" value="1"/>
</dbReference>
<keyword evidence="2 3" id="KW-1015">Disulfide bond</keyword>
<dbReference type="AlphaFoldDB" id="A0A8S0ZEC8"/>
<gene>
    <name evidence="7" type="ORF">APLA_LOCUS4003</name>
</gene>
<accession>A0A8S0ZEC8</accession>
<feature type="compositionally biased region" description="Polar residues" evidence="4">
    <location>
        <begin position="674"/>
        <end position="688"/>
    </location>
</feature>
<dbReference type="EMBL" id="CADEBD010000286">
    <property type="protein sequence ID" value="CAB3229367.1"/>
    <property type="molecule type" value="Genomic_DNA"/>
</dbReference>
<dbReference type="SUPFAM" id="SSF57424">
    <property type="entry name" value="LDL receptor-like module"/>
    <property type="match status" value="1"/>
</dbReference>
<dbReference type="SMART" id="SM00042">
    <property type="entry name" value="CUB"/>
    <property type="match status" value="1"/>
</dbReference>
<evidence type="ECO:0000313" key="7">
    <source>
        <dbReference type="EMBL" id="CAB3229367.1"/>
    </source>
</evidence>
<dbReference type="InterPro" id="IPR036055">
    <property type="entry name" value="LDL_receptor-like_sf"/>
</dbReference>
<evidence type="ECO:0000256" key="2">
    <source>
        <dbReference type="ARBA" id="ARBA00023157"/>
    </source>
</evidence>
<evidence type="ECO:0000256" key="1">
    <source>
        <dbReference type="ARBA" id="ARBA00022737"/>
    </source>
</evidence>
<feature type="compositionally biased region" description="Basic and acidic residues" evidence="4">
    <location>
        <begin position="722"/>
        <end position="732"/>
    </location>
</feature>
<dbReference type="PANTHER" id="PTHR24251:SF28">
    <property type="entry name" value="NEUROPILIN AND TOLLOID-LIKE, ISOFORM B"/>
    <property type="match status" value="1"/>
</dbReference>
<keyword evidence="1" id="KW-0677">Repeat</keyword>
<evidence type="ECO:0000256" key="4">
    <source>
        <dbReference type="SAM" id="MobiDB-lite"/>
    </source>
</evidence>